<evidence type="ECO:0000256" key="3">
    <source>
        <dbReference type="ARBA" id="ARBA00022970"/>
    </source>
</evidence>
<proteinExistence type="inferred from homology"/>
<gene>
    <name evidence="6" type="ORF">V5F30_24010</name>
</gene>
<protein>
    <submittedName>
        <fullName evidence="6">ABC transporter substrate-binding protein</fullName>
    </submittedName>
</protein>
<evidence type="ECO:0000313" key="7">
    <source>
        <dbReference type="Proteomes" id="UP001604043"/>
    </source>
</evidence>
<accession>A0ABW6ZN71</accession>
<evidence type="ECO:0000313" key="6">
    <source>
        <dbReference type="EMBL" id="MFG1255297.1"/>
    </source>
</evidence>
<dbReference type="Pfam" id="PF13458">
    <property type="entry name" value="Peripla_BP_6"/>
    <property type="match status" value="1"/>
</dbReference>
<dbReference type="Gene3D" id="3.40.50.2300">
    <property type="match status" value="2"/>
</dbReference>
<evidence type="ECO:0000259" key="5">
    <source>
        <dbReference type="Pfam" id="PF13458"/>
    </source>
</evidence>
<organism evidence="6 7">
    <name type="scientific">Xanthobacter aminoxidans</name>
    <dbReference type="NCBI Taxonomy" id="186280"/>
    <lineage>
        <taxon>Bacteria</taxon>
        <taxon>Pseudomonadati</taxon>
        <taxon>Pseudomonadota</taxon>
        <taxon>Alphaproteobacteria</taxon>
        <taxon>Hyphomicrobiales</taxon>
        <taxon>Xanthobacteraceae</taxon>
        <taxon>Xanthobacter</taxon>
    </lineage>
</organism>
<dbReference type="InterPro" id="IPR051010">
    <property type="entry name" value="BCAA_transport"/>
</dbReference>
<keyword evidence="3" id="KW-0029">Amino-acid transport</keyword>
<evidence type="ECO:0000256" key="2">
    <source>
        <dbReference type="ARBA" id="ARBA00022729"/>
    </source>
</evidence>
<dbReference type="Proteomes" id="UP001604043">
    <property type="component" value="Unassembled WGS sequence"/>
</dbReference>
<evidence type="ECO:0000256" key="1">
    <source>
        <dbReference type="ARBA" id="ARBA00010062"/>
    </source>
</evidence>
<comment type="similarity">
    <text evidence="1">Belongs to the leucine-binding protein family.</text>
</comment>
<dbReference type="RefSeq" id="WP_394010221.1">
    <property type="nucleotide sequence ID" value="NZ_JBAFUR010000010.1"/>
</dbReference>
<dbReference type="PANTHER" id="PTHR30483">
    <property type="entry name" value="LEUCINE-SPECIFIC-BINDING PROTEIN"/>
    <property type="match status" value="1"/>
</dbReference>
<dbReference type="InterPro" id="IPR028081">
    <property type="entry name" value="Leu-bd"/>
</dbReference>
<name>A0ABW6ZN71_9HYPH</name>
<dbReference type="EMBL" id="JBAFUR010000010">
    <property type="protein sequence ID" value="MFG1255297.1"/>
    <property type="molecule type" value="Genomic_DNA"/>
</dbReference>
<feature type="signal peptide" evidence="4">
    <location>
        <begin position="1"/>
        <end position="24"/>
    </location>
</feature>
<keyword evidence="3" id="KW-0813">Transport</keyword>
<keyword evidence="7" id="KW-1185">Reference proteome</keyword>
<keyword evidence="2 4" id="KW-0732">Signal</keyword>
<dbReference type="PANTHER" id="PTHR30483:SF6">
    <property type="entry name" value="PERIPLASMIC BINDING PROTEIN OF ABC TRANSPORTER FOR NATURAL AMINO ACIDS"/>
    <property type="match status" value="1"/>
</dbReference>
<dbReference type="SUPFAM" id="SSF53822">
    <property type="entry name" value="Periplasmic binding protein-like I"/>
    <property type="match status" value="1"/>
</dbReference>
<dbReference type="InterPro" id="IPR028082">
    <property type="entry name" value="Peripla_BP_I"/>
</dbReference>
<sequence>MRAVLLAALAAGFMAVSGLPAASADGSTGPVRVGVLTDISGYLSSALGPPTVDAARMAAEDFGGTVLGRPIEVLGADHQNKADIGAAIARRWFDEDQVQVITGMGNSAVALSVQGLAAEKNRIALFASAASTAITGKSCTRNGLHWTHDTYMFANALPKTLLAQGVDSWFLIASDYAFGRSLADETRKVIEARGGKVVGVVYHPQGTTDFSSFLLQAQGSGAKAVAILNSGNDTVNAIKQASEFQITPRQRLVVGMLLVSDAYAIGTQLGQGLEFSTIFYWNQNPEAAAFSRRFFARNKVMPTEAHAGVYSAVTHYLKAVKAAGTTDVTTVVDKMRATPVNDFYSDNLEIRADGRLMRPAYLARIKAPSQQKEPWDLYEIVARIDPQDAFRPLAEGECPLVMKK</sequence>
<feature type="chain" id="PRO_5046009278" evidence="4">
    <location>
        <begin position="25"/>
        <end position="404"/>
    </location>
</feature>
<evidence type="ECO:0000256" key="4">
    <source>
        <dbReference type="SAM" id="SignalP"/>
    </source>
</evidence>
<comment type="caution">
    <text evidence="6">The sequence shown here is derived from an EMBL/GenBank/DDBJ whole genome shotgun (WGS) entry which is preliminary data.</text>
</comment>
<dbReference type="CDD" id="cd06327">
    <property type="entry name" value="PBP1_SBP-like"/>
    <property type="match status" value="1"/>
</dbReference>
<reference evidence="6 7" key="1">
    <citation type="submission" date="2024-02" db="EMBL/GenBank/DDBJ databases">
        <title>Expansion and revision of Xanthobacter and proposal of Roseixanthobacter gen. nov.</title>
        <authorList>
            <person name="Soltysiak M.P.M."/>
            <person name="Jalihal A."/>
            <person name="Ory A."/>
            <person name="Chrisophersen C."/>
            <person name="Lee A.D."/>
            <person name="Boulton J."/>
            <person name="Springer M."/>
        </authorList>
    </citation>
    <scope>NUCLEOTIDE SEQUENCE [LARGE SCALE GENOMIC DNA]</scope>
    <source>
        <strain evidence="6 7">CB5</strain>
    </source>
</reference>
<feature type="domain" description="Leucine-binding protein" evidence="5">
    <location>
        <begin position="30"/>
        <end position="366"/>
    </location>
</feature>